<comment type="similarity">
    <text evidence="2">Belongs to the MscS (TC 1.A.23) family.</text>
</comment>
<evidence type="ECO:0000259" key="7">
    <source>
        <dbReference type="Pfam" id="PF00924"/>
    </source>
</evidence>
<organism evidence="8 9">
    <name type="scientific">Flavobacterium agricola</name>
    <dbReference type="NCBI Taxonomy" id="2870839"/>
    <lineage>
        <taxon>Bacteria</taxon>
        <taxon>Pseudomonadati</taxon>
        <taxon>Bacteroidota</taxon>
        <taxon>Flavobacteriia</taxon>
        <taxon>Flavobacteriales</taxon>
        <taxon>Flavobacteriaceae</taxon>
        <taxon>Flavobacterium</taxon>
    </lineage>
</organism>
<dbReference type="InterPro" id="IPR011014">
    <property type="entry name" value="MscS_channel_TM-2"/>
</dbReference>
<feature type="transmembrane region" description="Helical" evidence="6">
    <location>
        <begin position="19"/>
        <end position="40"/>
    </location>
</feature>
<keyword evidence="4 6" id="KW-1133">Transmembrane helix</keyword>
<feature type="domain" description="Mechanosensitive ion channel MscS" evidence="7">
    <location>
        <begin position="108"/>
        <end position="174"/>
    </location>
</feature>
<dbReference type="Gene3D" id="2.30.30.60">
    <property type="match status" value="1"/>
</dbReference>
<dbReference type="InterPro" id="IPR023408">
    <property type="entry name" value="MscS_beta-dom_sf"/>
</dbReference>
<keyword evidence="3 6" id="KW-0812">Transmembrane</keyword>
<dbReference type="Gene3D" id="1.10.287.1260">
    <property type="match status" value="1"/>
</dbReference>
<dbReference type="PANTHER" id="PTHR30221">
    <property type="entry name" value="SMALL-CONDUCTANCE MECHANOSENSITIVE CHANNEL"/>
    <property type="match status" value="1"/>
</dbReference>
<evidence type="ECO:0000256" key="3">
    <source>
        <dbReference type="ARBA" id="ARBA00022692"/>
    </source>
</evidence>
<evidence type="ECO:0000256" key="6">
    <source>
        <dbReference type="SAM" id="Phobius"/>
    </source>
</evidence>
<feature type="transmembrane region" description="Helical" evidence="6">
    <location>
        <begin position="87"/>
        <end position="106"/>
    </location>
</feature>
<evidence type="ECO:0000256" key="5">
    <source>
        <dbReference type="ARBA" id="ARBA00023136"/>
    </source>
</evidence>
<sequence>MIESLIKILESWEIDIKSILAKIIIGSVVFLIFYILGRIFKHLSYRLNSKLLSKHPDLQTIFSAVIYYFFLLVGIYLFLQIVGLEQYFTKILAGAGIVGIIAGFALKDIASNAFSGMLLFIEKPFKKDDWVQLDGQFGKVTHIGLLTTIMANRSGQEVFISNQLIYSGSFINYSVYKRRSIKIQANVLQYPDIAGFKSLLLAEIKNVTQYIPGTDIQLYVLSLGINNSFTFEVYYWVYFEEELQFMNAVSDTILIMDKICKENKINIINTKWISDEDNTTSSGDYGSGG</sequence>
<dbReference type="EMBL" id="CP081495">
    <property type="protein sequence ID" value="UYW01938.1"/>
    <property type="molecule type" value="Genomic_DNA"/>
</dbReference>
<keyword evidence="9" id="KW-1185">Reference proteome</keyword>
<protein>
    <submittedName>
        <fullName evidence="8">Mechanosensitive ion channel family protein</fullName>
    </submittedName>
</protein>
<evidence type="ECO:0000313" key="9">
    <source>
        <dbReference type="Proteomes" id="UP001163328"/>
    </source>
</evidence>
<dbReference type="InterPro" id="IPR045275">
    <property type="entry name" value="MscS_archaea/bacteria_type"/>
</dbReference>
<dbReference type="RefSeq" id="WP_264434416.1">
    <property type="nucleotide sequence ID" value="NZ_CP081495.1"/>
</dbReference>
<dbReference type="InterPro" id="IPR010920">
    <property type="entry name" value="LSM_dom_sf"/>
</dbReference>
<dbReference type="Pfam" id="PF00924">
    <property type="entry name" value="MS_channel_2nd"/>
    <property type="match status" value="1"/>
</dbReference>
<gene>
    <name evidence="8" type="ORF">K5I29_03215</name>
</gene>
<evidence type="ECO:0000256" key="2">
    <source>
        <dbReference type="ARBA" id="ARBA00008017"/>
    </source>
</evidence>
<evidence type="ECO:0000313" key="8">
    <source>
        <dbReference type="EMBL" id="UYW01938.1"/>
    </source>
</evidence>
<dbReference type="SUPFAM" id="SSF50182">
    <property type="entry name" value="Sm-like ribonucleoproteins"/>
    <property type="match status" value="1"/>
</dbReference>
<reference evidence="8" key="1">
    <citation type="submission" date="2021-08" db="EMBL/GenBank/DDBJ databases">
        <title>Flavobacterium sp. strain CC-SYL302.</title>
        <authorList>
            <person name="Lin S.-Y."/>
            <person name="Lee T.-H."/>
            <person name="Young C.-C."/>
        </authorList>
    </citation>
    <scope>NUCLEOTIDE SEQUENCE</scope>
    <source>
        <strain evidence="8">CC-SYL302</strain>
    </source>
</reference>
<dbReference type="SUPFAM" id="SSF82861">
    <property type="entry name" value="Mechanosensitive channel protein MscS (YggB), transmembrane region"/>
    <property type="match status" value="1"/>
</dbReference>
<accession>A0ABY6M054</accession>
<keyword evidence="5 6" id="KW-0472">Membrane</keyword>
<comment type="subcellular location">
    <subcellularLocation>
        <location evidence="1">Membrane</location>
        <topology evidence="1">Multi-pass membrane protein</topology>
    </subcellularLocation>
</comment>
<dbReference type="InterPro" id="IPR006685">
    <property type="entry name" value="MscS_channel_2nd"/>
</dbReference>
<dbReference type="Proteomes" id="UP001163328">
    <property type="component" value="Chromosome"/>
</dbReference>
<evidence type="ECO:0000256" key="4">
    <source>
        <dbReference type="ARBA" id="ARBA00022989"/>
    </source>
</evidence>
<name>A0ABY6M054_9FLAO</name>
<feature type="transmembrane region" description="Helical" evidence="6">
    <location>
        <begin position="61"/>
        <end position="81"/>
    </location>
</feature>
<dbReference type="PANTHER" id="PTHR30221:SF1">
    <property type="entry name" value="SMALL-CONDUCTANCE MECHANOSENSITIVE CHANNEL"/>
    <property type="match status" value="1"/>
</dbReference>
<proteinExistence type="inferred from homology"/>
<evidence type="ECO:0000256" key="1">
    <source>
        <dbReference type="ARBA" id="ARBA00004141"/>
    </source>
</evidence>